<sequence length="88" mass="10093">MAVQFEQIKKILNRRHLSEFSLEQLFTDIGLYEDVLIDCFPTKTSPTYISEDNLVEELIVSDDVVAFNELWASKEPVLLPCPCCGKVR</sequence>
<evidence type="ECO:0000313" key="1">
    <source>
        <dbReference type="EMBL" id="TGY87145.1"/>
    </source>
</evidence>
<dbReference type="EMBL" id="SRYA01000118">
    <property type="protein sequence ID" value="TGY87145.1"/>
    <property type="molecule type" value="Genomic_DNA"/>
</dbReference>
<keyword evidence="2" id="KW-1185">Reference proteome</keyword>
<organism evidence="1 2">
    <name type="scientific">Petralouisia muris</name>
    <dbReference type="NCBI Taxonomy" id="3032872"/>
    <lineage>
        <taxon>Bacteria</taxon>
        <taxon>Bacillati</taxon>
        <taxon>Bacillota</taxon>
        <taxon>Clostridia</taxon>
        <taxon>Lachnospirales</taxon>
        <taxon>Lachnospiraceae</taxon>
        <taxon>Petralouisia</taxon>
    </lineage>
</organism>
<proteinExistence type="predicted"/>
<evidence type="ECO:0000313" key="2">
    <source>
        <dbReference type="Proteomes" id="UP000304953"/>
    </source>
</evidence>
<accession>A0AC61RPM5</accession>
<reference evidence="1" key="1">
    <citation type="submission" date="2019-04" db="EMBL/GenBank/DDBJ databases">
        <title>Microbes associate with the intestines of laboratory mice.</title>
        <authorList>
            <person name="Navarre W."/>
            <person name="Wong E."/>
            <person name="Huang K."/>
            <person name="Tropini C."/>
            <person name="Ng K."/>
            <person name="Yu B."/>
        </authorList>
    </citation>
    <scope>NUCLEOTIDE SEQUENCE</scope>
    <source>
        <strain evidence="1">NM01_1-7b</strain>
    </source>
</reference>
<name>A0AC61RPM5_9FIRM</name>
<protein>
    <submittedName>
        <fullName evidence="1">Uncharacterized protein</fullName>
    </submittedName>
</protein>
<dbReference type="Proteomes" id="UP000304953">
    <property type="component" value="Unassembled WGS sequence"/>
</dbReference>
<gene>
    <name evidence="1" type="ORF">E5329_26930</name>
</gene>
<comment type="caution">
    <text evidence="1">The sequence shown here is derived from an EMBL/GenBank/DDBJ whole genome shotgun (WGS) entry which is preliminary data.</text>
</comment>